<evidence type="ECO:0000313" key="1">
    <source>
        <dbReference type="EMBL" id="KAG2449058.1"/>
    </source>
</evidence>
<sequence>MAELAPPIQAAEPLTPAQKARLVAILEVVTQRVGENISTFRALNGMLWVACTLELPVPAALIRRQLDLALRPSPREVMAGTAEGRYFYAYVFSNCIKMGVQPASPAEAQAWAERLCSARAGAWTAKELVVGLGALAQLDTFSVTPEVEQAALAAVGDPKLACTQAEARALLELFGRLGVELSGDVRDQLLRLQQGRQKARPQQQANKKQQR</sequence>
<reference evidence="1" key="1">
    <citation type="journal article" date="2020" name="bioRxiv">
        <title>Comparative genomics of Chlamydomonas.</title>
        <authorList>
            <person name="Craig R.J."/>
            <person name="Hasan A.R."/>
            <person name="Ness R.W."/>
            <person name="Keightley P.D."/>
        </authorList>
    </citation>
    <scope>NUCLEOTIDE SEQUENCE</scope>
    <source>
        <strain evidence="1">CCAP 11/173</strain>
    </source>
</reference>
<protein>
    <submittedName>
        <fullName evidence="1">Uncharacterized protein</fullName>
    </submittedName>
</protein>
<dbReference type="EMBL" id="JAEHOD010000015">
    <property type="protein sequence ID" value="KAG2449058.1"/>
    <property type="molecule type" value="Genomic_DNA"/>
</dbReference>
<gene>
    <name evidence="1" type="ORF">HYH02_005807</name>
</gene>
<comment type="caution">
    <text evidence="1">The sequence shown here is derived from an EMBL/GenBank/DDBJ whole genome shotgun (WGS) entry which is preliminary data.</text>
</comment>
<keyword evidence="2" id="KW-1185">Reference proteome</keyword>
<accession>A0A835WKP6</accession>
<name>A0A835WKP6_9CHLO</name>
<proteinExistence type="predicted"/>
<dbReference type="Proteomes" id="UP000613740">
    <property type="component" value="Unassembled WGS sequence"/>
</dbReference>
<evidence type="ECO:0000313" key="2">
    <source>
        <dbReference type="Proteomes" id="UP000613740"/>
    </source>
</evidence>
<organism evidence="1 2">
    <name type="scientific">Chlamydomonas schloesseri</name>
    <dbReference type="NCBI Taxonomy" id="2026947"/>
    <lineage>
        <taxon>Eukaryota</taxon>
        <taxon>Viridiplantae</taxon>
        <taxon>Chlorophyta</taxon>
        <taxon>core chlorophytes</taxon>
        <taxon>Chlorophyceae</taxon>
        <taxon>CS clade</taxon>
        <taxon>Chlamydomonadales</taxon>
        <taxon>Chlamydomonadaceae</taxon>
        <taxon>Chlamydomonas</taxon>
    </lineage>
</organism>
<dbReference type="AlphaFoldDB" id="A0A835WKP6"/>